<evidence type="ECO:0000259" key="4">
    <source>
        <dbReference type="PROSITE" id="PS51175"/>
    </source>
</evidence>
<proteinExistence type="predicted"/>
<dbReference type="PROSITE" id="PS51175">
    <property type="entry name" value="CBM6"/>
    <property type="match status" value="1"/>
</dbReference>
<dbReference type="OrthoDB" id="2119228at2759"/>
<dbReference type="InterPro" id="IPR000254">
    <property type="entry name" value="CBD"/>
</dbReference>
<dbReference type="CDD" id="cd04084">
    <property type="entry name" value="CBM6_xylanase-like"/>
    <property type="match status" value="1"/>
</dbReference>
<dbReference type="InterPro" id="IPR008979">
    <property type="entry name" value="Galactose-bd-like_sf"/>
</dbReference>
<evidence type="ECO:0000313" key="5">
    <source>
        <dbReference type="EMBL" id="KAF5311967.1"/>
    </source>
</evidence>
<dbReference type="GO" id="GO:0005576">
    <property type="term" value="C:extracellular region"/>
    <property type="evidence" value="ECO:0007669"/>
    <property type="project" value="InterPro"/>
</dbReference>
<dbReference type="Gene3D" id="2.60.120.260">
    <property type="entry name" value="Galactose-binding domain-like"/>
    <property type="match status" value="1"/>
</dbReference>
<comment type="caution">
    <text evidence="5">The sequence shown here is derived from an EMBL/GenBank/DDBJ whole genome shotgun (WGS) entry which is preliminary data.</text>
</comment>
<dbReference type="SMART" id="SM00606">
    <property type="entry name" value="CBD_IV"/>
    <property type="match status" value="1"/>
</dbReference>
<evidence type="ECO:0000313" key="6">
    <source>
        <dbReference type="Proteomes" id="UP000567179"/>
    </source>
</evidence>
<dbReference type="EMBL" id="JAACJJ010000056">
    <property type="protein sequence ID" value="KAF5311967.1"/>
    <property type="molecule type" value="Genomic_DNA"/>
</dbReference>
<dbReference type="Pfam" id="PF00734">
    <property type="entry name" value="CBM_1"/>
    <property type="match status" value="1"/>
</dbReference>
<accession>A0A8H5ETP1</accession>
<sequence>MAGPPASRQRPSEDGMSVSYIDNGDYIKVRGVAFGSAGAKSFSARVSSATSGGKINLHSGSATGTLVDMFTVSGTSSWTTWTTVSCPVSGATGTQDLYLVITGGSGSLFNFNWWQFSSSGSVASSNTTPPASSSSTPKTTTSPASTTTLSGSCTTLYGQCGGQGWAGPTCCSSGTCKYSNDYYSQCL</sequence>
<feature type="domain" description="CBM6" evidence="4">
    <location>
        <begin position="1"/>
        <end position="117"/>
    </location>
</feature>
<dbReference type="Proteomes" id="UP000567179">
    <property type="component" value="Unassembled WGS sequence"/>
</dbReference>
<evidence type="ECO:0000256" key="2">
    <source>
        <dbReference type="SAM" id="MobiDB-lite"/>
    </source>
</evidence>
<evidence type="ECO:0000256" key="1">
    <source>
        <dbReference type="ARBA" id="ARBA00022729"/>
    </source>
</evidence>
<dbReference type="SUPFAM" id="SSF49785">
    <property type="entry name" value="Galactose-binding domain-like"/>
    <property type="match status" value="1"/>
</dbReference>
<dbReference type="PROSITE" id="PS00562">
    <property type="entry name" value="CBM1_1"/>
    <property type="match status" value="1"/>
</dbReference>
<dbReference type="PROSITE" id="PS51164">
    <property type="entry name" value="CBM1_2"/>
    <property type="match status" value="1"/>
</dbReference>
<keyword evidence="6" id="KW-1185">Reference proteome</keyword>
<dbReference type="InterPro" id="IPR005084">
    <property type="entry name" value="CBM6"/>
</dbReference>
<keyword evidence="1" id="KW-0732">Signal</keyword>
<organism evidence="5 6">
    <name type="scientific">Psilocybe cf. subviscida</name>
    <dbReference type="NCBI Taxonomy" id="2480587"/>
    <lineage>
        <taxon>Eukaryota</taxon>
        <taxon>Fungi</taxon>
        <taxon>Dikarya</taxon>
        <taxon>Basidiomycota</taxon>
        <taxon>Agaricomycotina</taxon>
        <taxon>Agaricomycetes</taxon>
        <taxon>Agaricomycetidae</taxon>
        <taxon>Agaricales</taxon>
        <taxon>Agaricineae</taxon>
        <taxon>Strophariaceae</taxon>
        <taxon>Psilocybe</taxon>
    </lineage>
</organism>
<dbReference type="InterPro" id="IPR035971">
    <property type="entry name" value="CBD_sf"/>
</dbReference>
<evidence type="ECO:0000259" key="3">
    <source>
        <dbReference type="PROSITE" id="PS51164"/>
    </source>
</evidence>
<feature type="domain" description="CBM1" evidence="3">
    <location>
        <begin position="152"/>
        <end position="187"/>
    </location>
</feature>
<name>A0A8H5ETP1_9AGAR</name>
<dbReference type="Pfam" id="PF03422">
    <property type="entry name" value="CBM_6"/>
    <property type="match status" value="1"/>
</dbReference>
<dbReference type="GO" id="GO:0005975">
    <property type="term" value="P:carbohydrate metabolic process"/>
    <property type="evidence" value="ECO:0007669"/>
    <property type="project" value="InterPro"/>
</dbReference>
<gene>
    <name evidence="5" type="ORF">D9619_003608</name>
</gene>
<dbReference type="SMART" id="SM00236">
    <property type="entry name" value="fCBD"/>
    <property type="match status" value="1"/>
</dbReference>
<evidence type="ECO:0008006" key="7">
    <source>
        <dbReference type="Google" id="ProtNLM"/>
    </source>
</evidence>
<dbReference type="SUPFAM" id="SSF57180">
    <property type="entry name" value="Cellulose-binding domain"/>
    <property type="match status" value="1"/>
</dbReference>
<protein>
    <recommendedName>
        <fullName evidence="7">CBM1 domain-containing protein</fullName>
    </recommendedName>
</protein>
<reference evidence="5 6" key="1">
    <citation type="journal article" date="2020" name="ISME J.">
        <title>Uncovering the hidden diversity of litter-decomposition mechanisms in mushroom-forming fungi.</title>
        <authorList>
            <person name="Floudas D."/>
            <person name="Bentzer J."/>
            <person name="Ahren D."/>
            <person name="Johansson T."/>
            <person name="Persson P."/>
            <person name="Tunlid A."/>
        </authorList>
    </citation>
    <scope>NUCLEOTIDE SEQUENCE [LARGE SCALE GENOMIC DNA]</scope>
    <source>
        <strain evidence="5 6">CBS 101986</strain>
    </source>
</reference>
<dbReference type="InterPro" id="IPR006584">
    <property type="entry name" value="Cellulose-bd_IV"/>
</dbReference>
<feature type="region of interest" description="Disordered" evidence="2">
    <location>
        <begin position="126"/>
        <end position="147"/>
    </location>
</feature>
<dbReference type="AlphaFoldDB" id="A0A8H5ETP1"/>
<dbReference type="GO" id="GO:0030248">
    <property type="term" value="F:cellulose binding"/>
    <property type="evidence" value="ECO:0007669"/>
    <property type="project" value="InterPro"/>
</dbReference>